<keyword evidence="3" id="KW-1185">Reference proteome</keyword>
<protein>
    <submittedName>
        <fullName evidence="2">Peroxisomal membrane protein 4</fullName>
    </submittedName>
</protein>
<proteinExistence type="predicted"/>
<evidence type="ECO:0000313" key="2">
    <source>
        <dbReference type="EMBL" id="OLL26497.1"/>
    </source>
</evidence>
<dbReference type="STRING" id="1198029.A0A1U7LV12"/>
<gene>
    <name evidence="2" type="ORF">NEOLI_002334</name>
</gene>
<dbReference type="OrthoDB" id="39659at2759"/>
<keyword evidence="1" id="KW-0472">Membrane</keyword>
<dbReference type="OMA" id="TRTHAQN"/>
<keyword evidence="1" id="KW-1133">Transmembrane helix</keyword>
<sequence length="191" mass="21725">MKLKARWRTFLLKTPLKPLIYIVTFPALIIIMLLEHLRESLLKFLLDPKNRPFLAVVKGLRNGLVYGTKIRFSHAAVMAMLFKTGSVRDKMHWVFMATKTHAKNLGLYVTIYKTAMLLLSILGQGKETSADPFIAGLLGGYIVFRRSNNINQQIVLYVFARNMLALAKLPIHKNLLPAKERIHDVAVQILS</sequence>
<dbReference type="PANTHER" id="PTHR15460">
    <property type="entry name" value="PEROXISOMAL MEMBRANE PROTEIN 4"/>
    <property type="match status" value="1"/>
</dbReference>
<evidence type="ECO:0000256" key="1">
    <source>
        <dbReference type="SAM" id="Phobius"/>
    </source>
</evidence>
<comment type="caution">
    <text evidence="2">The sequence shown here is derived from an EMBL/GenBank/DDBJ whole genome shotgun (WGS) entry which is preliminary data.</text>
</comment>
<accession>A0A1U7LV12</accession>
<dbReference type="AlphaFoldDB" id="A0A1U7LV12"/>
<dbReference type="EMBL" id="LXFE01000176">
    <property type="protein sequence ID" value="OLL26497.1"/>
    <property type="molecule type" value="Genomic_DNA"/>
</dbReference>
<keyword evidence="1" id="KW-0812">Transmembrane</keyword>
<dbReference type="InterPro" id="IPR019531">
    <property type="entry name" value="Pmp4"/>
</dbReference>
<reference evidence="2 3" key="1">
    <citation type="submission" date="2016-04" db="EMBL/GenBank/DDBJ databases">
        <title>Evolutionary innovation and constraint leading to complex multicellularity in the Ascomycota.</title>
        <authorList>
            <person name="Cisse O."/>
            <person name="Nguyen A."/>
            <person name="Hewitt D.A."/>
            <person name="Jedd G."/>
            <person name="Stajich J.E."/>
        </authorList>
    </citation>
    <scope>NUCLEOTIDE SEQUENCE [LARGE SCALE GENOMIC DNA]</scope>
    <source>
        <strain evidence="2 3">DAH-3</strain>
    </source>
</reference>
<evidence type="ECO:0000313" key="3">
    <source>
        <dbReference type="Proteomes" id="UP000186594"/>
    </source>
</evidence>
<name>A0A1U7LV12_NEOID</name>
<dbReference type="PANTHER" id="PTHR15460:SF3">
    <property type="entry name" value="PEROXISOMAL MEMBRANE PROTEIN 4"/>
    <property type="match status" value="1"/>
</dbReference>
<dbReference type="Pfam" id="PF02466">
    <property type="entry name" value="Tim17"/>
    <property type="match status" value="1"/>
</dbReference>
<dbReference type="Proteomes" id="UP000186594">
    <property type="component" value="Unassembled WGS sequence"/>
</dbReference>
<feature type="transmembrane region" description="Helical" evidence="1">
    <location>
        <begin position="20"/>
        <end position="37"/>
    </location>
</feature>
<organism evidence="2 3">
    <name type="scientific">Neolecta irregularis (strain DAH-3)</name>
    <dbReference type="NCBI Taxonomy" id="1198029"/>
    <lineage>
        <taxon>Eukaryota</taxon>
        <taxon>Fungi</taxon>
        <taxon>Dikarya</taxon>
        <taxon>Ascomycota</taxon>
        <taxon>Taphrinomycotina</taxon>
        <taxon>Neolectales</taxon>
        <taxon>Neolectaceae</taxon>
        <taxon>Neolecta</taxon>
    </lineage>
</organism>
<dbReference type="GO" id="GO:0005778">
    <property type="term" value="C:peroxisomal membrane"/>
    <property type="evidence" value="ECO:0007669"/>
    <property type="project" value="TreeGrafter"/>
</dbReference>